<dbReference type="PROSITE" id="PS50853">
    <property type="entry name" value="FN3"/>
    <property type="match status" value="1"/>
</dbReference>
<sequence>MTVPTGPKIDLVGATETDITVEFKPLSECNTYELQWKAYPQTWDLLSSKAVSTSDETKSKAVAAGLDPGATYCVRMVCVDGTERGEPGAELIIDTEQVGCTPKSESSGCCVIL</sequence>
<dbReference type="SUPFAM" id="SSF49265">
    <property type="entry name" value="Fibronectin type III"/>
    <property type="match status" value="1"/>
</dbReference>
<evidence type="ECO:0000259" key="1">
    <source>
        <dbReference type="PROSITE" id="PS50853"/>
    </source>
</evidence>
<dbReference type="InterPro" id="IPR013783">
    <property type="entry name" value="Ig-like_fold"/>
</dbReference>
<dbReference type="InterPro" id="IPR003961">
    <property type="entry name" value="FN3_dom"/>
</dbReference>
<dbReference type="InterPro" id="IPR036116">
    <property type="entry name" value="FN3_sf"/>
</dbReference>
<dbReference type="EMBL" id="HBGK01049896">
    <property type="protein sequence ID" value="CAD9309842.1"/>
    <property type="molecule type" value="Transcribed_RNA"/>
</dbReference>
<evidence type="ECO:0000313" key="2">
    <source>
        <dbReference type="EMBL" id="CAD9309842.1"/>
    </source>
</evidence>
<dbReference type="AlphaFoldDB" id="A0A7S1YMA7"/>
<protein>
    <recommendedName>
        <fullName evidence="1">Fibronectin type-III domain-containing protein</fullName>
    </recommendedName>
</protein>
<dbReference type="Gene3D" id="2.60.40.10">
    <property type="entry name" value="Immunoglobulins"/>
    <property type="match status" value="1"/>
</dbReference>
<feature type="domain" description="Fibronectin type-III" evidence="1">
    <location>
        <begin position="3"/>
        <end position="98"/>
    </location>
</feature>
<accession>A0A7S1YMA7</accession>
<organism evidence="2">
    <name type="scientific">Grammatophora oceanica</name>
    <dbReference type="NCBI Taxonomy" id="210454"/>
    <lineage>
        <taxon>Eukaryota</taxon>
        <taxon>Sar</taxon>
        <taxon>Stramenopiles</taxon>
        <taxon>Ochrophyta</taxon>
        <taxon>Bacillariophyta</taxon>
        <taxon>Fragilariophyceae</taxon>
        <taxon>Fragilariophycidae</taxon>
        <taxon>Rhabdonematales</taxon>
        <taxon>Grammatophoraceae</taxon>
        <taxon>Grammatophora</taxon>
    </lineage>
</organism>
<name>A0A7S1YMA7_9STRA</name>
<reference evidence="2" key="1">
    <citation type="submission" date="2021-01" db="EMBL/GenBank/DDBJ databases">
        <authorList>
            <person name="Corre E."/>
            <person name="Pelletier E."/>
            <person name="Niang G."/>
            <person name="Scheremetjew M."/>
            <person name="Finn R."/>
            <person name="Kale V."/>
            <person name="Holt S."/>
            <person name="Cochrane G."/>
            <person name="Meng A."/>
            <person name="Brown T."/>
            <person name="Cohen L."/>
        </authorList>
    </citation>
    <scope>NUCLEOTIDE SEQUENCE</scope>
    <source>
        <strain evidence="2">CCMP 410</strain>
    </source>
</reference>
<dbReference type="CDD" id="cd00063">
    <property type="entry name" value="FN3"/>
    <property type="match status" value="1"/>
</dbReference>
<gene>
    <name evidence="2" type="ORF">GOCE00092_LOCUS26198</name>
</gene>
<proteinExistence type="predicted"/>